<evidence type="ECO:0000313" key="2">
    <source>
        <dbReference type="EMBL" id="ORZ40401.1"/>
    </source>
</evidence>
<gene>
    <name evidence="2" type="ORF">BCR44DRAFT_1424962</name>
</gene>
<proteinExistence type="predicted"/>
<protein>
    <submittedName>
        <fullName evidence="2">Uncharacterized protein</fullName>
    </submittedName>
</protein>
<name>A0A1Y2I377_9FUNG</name>
<feature type="compositionally biased region" description="Polar residues" evidence="1">
    <location>
        <begin position="14"/>
        <end position="32"/>
    </location>
</feature>
<dbReference type="AlphaFoldDB" id="A0A1Y2I377"/>
<feature type="region of interest" description="Disordered" evidence="1">
    <location>
        <begin position="1"/>
        <end position="67"/>
    </location>
</feature>
<evidence type="ECO:0000256" key="1">
    <source>
        <dbReference type="SAM" id="MobiDB-lite"/>
    </source>
</evidence>
<dbReference type="EMBL" id="MCFL01000003">
    <property type="protein sequence ID" value="ORZ40401.1"/>
    <property type="molecule type" value="Genomic_DNA"/>
</dbReference>
<comment type="caution">
    <text evidence="2">The sequence shown here is derived from an EMBL/GenBank/DDBJ whole genome shotgun (WGS) entry which is preliminary data.</text>
</comment>
<dbReference type="Proteomes" id="UP000193411">
    <property type="component" value="Unassembled WGS sequence"/>
</dbReference>
<sequence length="83" mass="8939">MSESIPSMYECHESTCQSLDPTLRTDPSSVPLLTSARPPAQLRPLPDPSARQPSSSNAATAKPTANCPVAFRVPSLPRHLSFH</sequence>
<evidence type="ECO:0000313" key="3">
    <source>
        <dbReference type="Proteomes" id="UP000193411"/>
    </source>
</evidence>
<accession>A0A1Y2I377</accession>
<reference evidence="2 3" key="1">
    <citation type="submission" date="2016-07" db="EMBL/GenBank/DDBJ databases">
        <title>Pervasive Adenine N6-methylation of Active Genes in Fungi.</title>
        <authorList>
            <consortium name="DOE Joint Genome Institute"/>
            <person name="Mondo S.J."/>
            <person name="Dannebaum R.O."/>
            <person name="Kuo R.C."/>
            <person name="Labutti K."/>
            <person name="Haridas S."/>
            <person name="Kuo A."/>
            <person name="Salamov A."/>
            <person name="Ahrendt S.R."/>
            <person name="Lipzen A."/>
            <person name="Sullivan W."/>
            <person name="Andreopoulos W.B."/>
            <person name="Clum A."/>
            <person name="Lindquist E."/>
            <person name="Daum C."/>
            <person name="Ramamoorthy G.K."/>
            <person name="Gryganskyi A."/>
            <person name="Culley D."/>
            <person name="Magnuson J.K."/>
            <person name="James T.Y."/>
            <person name="O'Malley M.A."/>
            <person name="Stajich J.E."/>
            <person name="Spatafora J.W."/>
            <person name="Visel A."/>
            <person name="Grigoriev I.V."/>
        </authorList>
    </citation>
    <scope>NUCLEOTIDE SEQUENCE [LARGE SCALE GENOMIC DNA]</scope>
    <source>
        <strain evidence="2 3">PL171</strain>
    </source>
</reference>
<keyword evidence="3" id="KW-1185">Reference proteome</keyword>
<organism evidence="2 3">
    <name type="scientific">Catenaria anguillulae PL171</name>
    <dbReference type="NCBI Taxonomy" id="765915"/>
    <lineage>
        <taxon>Eukaryota</taxon>
        <taxon>Fungi</taxon>
        <taxon>Fungi incertae sedis</taxon>
        <taxon>Blastocladiomycota</taxon>
        <taxon>Blastocladiomycetes</taxon>
        <taxon>Blastocladiales</taxon>
        <taxon>Catenariaceae</taxon>
        <taxon>Catenaria</taxon>
    </lineage>
</organism>